<dbReference type="GO" id="GO:0003725">
    <property type="term" value="F:double-stranded RNA binding"/>
    <property type="evidence" value="ECO:0007669"/>
    <property type="project" value="InterPro"/>
</dbReference>
<feature type="domain" description="YrdC-like" evidence="1">
    <location>
        <begin position="14"/>
        <end position="201"/>
    </location>
</feature>
<organism evidence="2 3">
    <name type="scientific">Kangiella spongicola</name>
    <dbReference type="NCBI Taxonomy" id="796379"/>
    <lineage>
        <taxon>Bacteria</taxon>
        <taxon>Pseudomonadati</taxon>
        <taxon>Pseudomonadota</taxon>
        <taxon>Gammaproteobacteria</taxon>
        <taxon>Kangiellales</taxon>
        <taxon>Kangiellaceae</taxon>
        <taxon>Kangiella</taxon>
    </lineage>
</organism>
<dbReference type="PANTHER" id="PTHR42828">
    <property type="entry name" value="DHBP SYNTHASE RIBB-LIKE ALPHA/BETA DOMAIN-CONTAINING PROTEIN"/>
    <property type="match status" value="1"/>
</dbReference>
<protein>
    <submittedName>
        <fullName evidence="2">Threonylcarbamoyl-AMP synthase</fullName>
    </submittedName>
</protein>
<accession>A0A318D1H6</accession>
<dbReference type="RefSeq" id="WP_110200885.1">
    <property type="nucleotide sequence ID" value="NZ_QICH01000002.1"/>
</dbReference>
<dbReference type="InterPro" id="IPR052532">
    <property type="entry name" value="SUA5_domain"/>
</dbReference>
<keyword evidence="3" id="KW-1185">Reference proteome</keyword>
<proteinExistence type="predicted"/>
<dbReference type="PROSITE" id="PS51163">
    <property type="entry name" value="YRDC"/>
    <property type="match status" value="1"/>
</dbReference>
<dbReference type="InterPro" id="IPR017945">
    <property type="entry name" value="DHBP_synth_RibB-like_a/b_dom"/>
</dbReference>
<dbReference type="InterPro" id="IPR006070">
    <property type="entry name" value="Sua5-like_dom"/>
</dbReference>
<comment type="caution">
    <text evidence="2">The sequence shown here is derived from an EMBL/GenBank/DDBJ whole genome shotgun (WGS) entry which is preliminary data.</text>
</comment>
<dbReference type="NCBIfam" id="TIGR00057">
    <property type="entry name" value="L-threonylcarbamoyladenylate synthase"/>
    <property type="match status" value="1"/>
</dbReference>
<dbReference type="Pfam" id="PF01300">
    <property type="entry name" value="Sua5_yciO_yrdC"/>
    <property type="match status" value="1"/>
</dbReference>
<evidence type="ECO:0000313" key="3">
    <source>
        <dbReference type="Proteomes" id="UP000247689"/>
    </source>
</evidence>
<dbReference type="AlphaFoldDB" id="A0A318D1H6"/>
<dbReference type="EMBL" id="QICH01000002">
    <property type="protein sequence ID" value="PXF63082.1"/>
    <property type="molecule type" value="Genomic_DNA"/>
</dbReference>
<sequence>MTELIQIHNQNPQPRLISQVVAQIRRGALIAYPTDSGYALGCLIGDKNAIERIRFIRDLDKKHNFTLVCRDLSELATYAKVENTVFRLVKNNTPGPYTFILRATSEVPNRLKHSKKKTIGIRVPETPITQALLEDLGEPLMSTSLILPQQEDGEVLEPYEIYELLNGRVDVVIDGGYCGHEPTTVVDLTSGYPEIMRHGAGDVSVFE</sequence>
<dbReference type="OrthoDB" id="9781656at2"/>
<dbReference type="Proteomes" id="UP000247689">
    <property type="component" value="Unassembled WGS sequence"/>
</dbReference>
<name>A0A318D1H6_9GAMM</name>
<gene>
    <name evidence="2" type="ORF">DL796_06420</name>
</gene>
<dbReference type="SUPFAM" id="SSF55821">
    <property type="entry name" value="YrdC/RibB"/>
    <property type="match status" value="1"/>
</dbReference>
<reference evidence="2 3" key="1">
    <citation type="submission" date="2018-05" db="EMBL/GenBank/DDBJ databases">
        <title>Kangiella spongicola genome sequence.</title>
        <authorList>
            <person name="Maclea K.S."/>
            <person name="Goen A.E."/>
            <person name="Kelley C."/>
            <person name="Underriner A."/>
            <person name="Silverwood T."/>
            <person name="Trachtenberg A.M."/>
        </authorList>
    </citation>
    <scope>NUCLEOTIDE SEQUENCE [LARGE SCALE GENOMIC DNA]</scope>
    <source>
        <strain evidence="2 3">ATCC BAA-2076</strain>
    </source>
</reference>
<evidence type="ECO:0000313" key="2">
    <source>
        <dbReference type="EMBL" id="PXF63082.1"/>
    </source>
</evidence>
<evidence type="ECO:0000259" key="1">
    <source>
        <dbReference type="PROSITE" id="PS51163"/>
    </source>
</evidence>
<dbReference type="Gene3D" id="3.90.870.10">
    <property type="entry name" value="DHBP synthase"/>
    <property type="match status" value="1"/>
</dbReference>
<dbReference type="PANTHER" id="PTHR42828:SF3">
    <property type="entry name" value="THREONYLCARBAMOYL-AMP SYNTHASE"/>
    <property type="match status" value="1"/>
</dbReference>